<reference evidence="4" key="1">
    <citation type="submission" date="2021-01" db="EMBL/GenBank/DDBJ databases">
        <authorList>
            <person name="Zahm M."/>
            <person name="Roques C."/>
            <person name="Cabau C."/>
            <person name="Klopp C."/>
            <person name="Donnadieu C."/>
            <person name="Jouanno E."/>
            <person name="Lampietro C."/>
            <person name="Louis A."/>
            <person name="Herpin A."/>
            <person name="Echchiki A."/>
            <person name="Berthelot C."/>
            <person name="Parey E."/>
            <person name="Roest-Crollius H."/>
            <person name="Braasch I."/>
            <person name="Postlethwait J."/>
            <person name="Bobe J."/>
            <person name="Montfort J."/>
            <person name="Bouchez O."/>
            <person name="Begum T."/>
            <person name="Mejri S."/>
            <person name="Adams A."/>
            <person name="Chen W.-J."/>
            <person name="Guiguen Y."/>
        </authorList>
    </citation>
    <scope>NUCLEOTIDE SEQUENCE</scope>
    <source>
        <tissue evidence="4">Blood</tissue>
    </source>
</reference>
<feature type="chain" id="PRO_5035763059" evidence="3">
    <location>
        <begin position="25"/>
        <end position="192"/>
    </location>
</feature>
<feature type="region of interest" description="Disordered" evidence="1">
    <location>
        <begin position="169"/>
        <end position="192"/>
    </location>
</feature>
<feature type="signal peptide" evidence="3">
    <location>
        <begin position="1"/>
        <end position="24"/>
    </location>
</feature>
<keyword evidence="2" id="KW-0812">Transmembrane</keyword>
<keyword evidence="2" id="KW-1133">Transmembrane helix</keyword>
<evidence type="ECO:0000256" key="1">
    <source>
        <dbReference type="SAM" id="MobiDB-lite"/>
    </source>
</evidence>
<protein>
    <submittedName>
        <fullName evidence="4">Uncharacterized protein</fullName>
    </submittedName>
</protein>
<sequence>MGSGKGALLLAFLYSFHLISTVLSDTVKMECPHTVEVTSGHDTVIPCIARSCDKVKGFYCQKLGEKTSVITGYNVIGKDTLVWCLVKNATVKNRDYECGIHCQTGSASNKTLLKVTETARSLDEPARNSSVSMAVVGLVGLVVGLVLGVLIRHLAGWLKRKGQWSAPPDIRKGVGMPATERGEMKAKSPTSY</sequence>
<dbReference type="AlphaFoldDB" id="A0A8T3CNF6"/>
<comment type="caution">
    <text evidence="4">The sequence shown here is derived from an EMBL/GenBank/DDBJ whole genome shotgun (WGS) entry which is preliminary data.</text>
</comment>
<proteinExistence type="predicted"/>
<evidence type="ECO:0000313" key="5">
    <source>
        <dbReference type="Proteomes" id="UP000829720"/>
    </source>
</evidence>
<evidence type="ECO:0000313" key="4">
    <source>
        <dbReference type="EMBL" id="KAI1884078.1"/>
    </source>
</evidence>
<accession>A0A8T3CNF6</accession>
<gene>
    <name evidence="4" type="ORF">AGOR_G00222680</name>
</gene>
<keyword evidence="5" id="KW-1185">Reference proteome</keyword>
<feature type="transmembrane region" description="Helical" evidence="2">
    <location>
        <begin position="131"/>
        <end position="151"/>
    </location>
</feature>
<dbReference type="EMBL" id="JAERUA010000022">
    <property type="protein sequence ID" value="KAI1884078.1"/>
    <property type="molecule type" value="Genomic_DNA"/>
</dbReference>
<dbReference type="Proteomes" id="UP000829720">
    <property type="component" value="Unassembled WGS sequence"/>
</dbReference>
<evidence type="ECO:0000256" key="3">
    <source>
        <dbReference type="SAM" id="SignalP"/>
    </source>
</evidence>
<organism evidence="4 5">
    <name type="scientific">Albula goreensis</name>
    <dbReference type="NCBI Taxonomy" id="1534307"/>
    <lineage>
        <taxon>Eukaryota</taxon>
        <taxon>Metazoa</taxon>
        <taxon>Chordata</taxon>
        <taxon>Craniata</taxon>
        <taxon>Vertebrata</taxon>
        <taxon>Euteleostomi</taxon>
        <taxon>Actinopterygii</taxon>
        <taxon>Neopterygii</taxon>
        <taxon>Teleostei</taxon>
        <taxon>Albuliformes</taxon>
        <taxon>Albulidae</taxon>
        <taxon>Albula</taxon>
    </lineage>
</organism>
<evidence type="ECO:0000256" key="2">
    <source>
        <dbReference type="SAM" id="Phobius"/>
    </source>
</evidence>
<name>A0A8T3CNF6_9TELE</name>
<keyword evidence="3" id="KW-0732">Signal</keyword>
<keyword evidence="2" id="KW-0472">Membrane</keyword>